<feature type="signal peptide" evidence="1">
    <location>
        <begin position="1"/>
        <end position="20"/>
    </location>
</feature>
<feature type="chain" id="PRO_5044621694" description="Lipoprotein" evidence="1">
    <location>
        <begin position="21"/>
        <end position="182"/>
    </location>
</feature>
<comment type="caution">
    <text evidence="2">The sequence shown here is derived from an EMBL/GenBank/DDBJ whole genome shotgun (WGS) entry which is preliminary data.</text>
</comment>
<proteinExistence type="predicted"/>
<name>A0A5L4IKC8_CAMFE</name>
<dbReference type="OMA" id="NNQTKFE"/>
<keyword evidence="1" id="KW-0732">Signal</keyword>
<dbReference type="EMBL" id="AABTCC010000011">
    <property type="protein sequence ID" value="EAI8859125.1"/>
    <property type="molecule type" value="Genomic_DNA"/>
</dbReference>
<keyword evidence="6" id="KW-1185">Reference proteome</keyword>
<gene>
    <name evidence="4" type="ORF">AAH17_03550</name>
    <name evidence="5" type="ORF">AAH24_06510</name>
    <name evidence="2" type="ORF">BVH53_08280</name>
    <name evidence="3" type="ORF">CX802_04600</name>
</gene>
<evidence type="ECO:0000313" key="4">
    <source>
        <dbReference type="EMBL" id="EAK0452728.1"/>
    </source>
</evidence>
<dbReference type="AlphaFoldDB" id="A0A5L4IKC8"/>
<dbReference type="Proteomes" id="UP000535509">
    <property type="component" value="Unassembled WGS sequence"/>
</dbReference>
<evidence type="ECO:0008006" key="8">
    <source>
        <dbReference type="Google" id="ProtNLM"/>
    </source>
</evidence>
<accession>A0A5L4IKC8</accession>
<dbReference type="RefSeq" id="WP_002850441.1">
    <property type="nucleotide sequence ID" value="NZ_AABUZP020000015.1"/>
</dbReference>
<dbReference type="EMBL" id="AABQDW010000019">
    <property type="protein sequence ID" value="EAI5408687.1"/>
    <property type="molecule type" value="Genomic_DNA"/>
</dbReference>
<dbReference type="EMBL" id="AACCXK010000004">
    <property type="protein sequence ID" value="EAK0452728.1"/>
    <property type="molecule type" value="Genomic_DNA"/>
</dbReference>
<sequence length="182" mass="19895">MIKWAFIFSCLILFVGCSNTTSVLTLSPYEAKGVNVRSNSNIIINSILDKRKNQSVVATITDKKGTVSEYITLGNNLTNWFSDALIKELKKNGAVFGGDDAKVVDITITELKANLSGYSKDNMQGTSEIYIKIYKDGVTTTKRIAQPQTEFVPIATGGAFEPFIKTLLDDMIARTAKAILAN</sequence>
<protein>
    <recommendedName>
        <fullName evidence="8">Lipoprotein</fullName>
    </recommendedName>
</protein>
<dbReference type="Proteomes" id="UP000557842">
    <property type="component" value="Unassembled WGS sequence"/>
</dbReference>
<reference evidence="2 7" key="1">
    <citation type="submission" date="2018-05" db="EMBL/GenBank/DDBJ databases">
        <authorList>
            <consortium name="PulseNet: The National Subtyping Network for Foodborne Disease Surveillance"/>
            <person name="Tarr C.L."/>
            <person name="Trees E."/>
            <person name="Katz L.S."/>
            <person name="Carleton-Romer H.A."/>
            <person name="Stroika S."/>
            <person name="Kucerova Z."/>
            <person name="Roache K.F."/>
            <person name="Sabol A.L."/>
            <person name="Besser J."/>
            <person name="Gerner-Smidt P."/>
        </authorList>
    </citation>
    <scope>NUCLEOTIDE SEQUENCE [LARGE SCALE GENOMIC DNA]</scope>
    <source>
        <strain evidence="4">2014D-0197</strain>
        <strain evidence="2 7">2016D-0221</strain>
        <strain evidence="5">D4313</strain>
        <strain evidence="3 6">PNUSAC001503</strain>
    </source>
</reference>
<dbReference type="Pfam" id="PF03923">
    <property type="entry name" value="Lipoprotein_16"/>
    <property type="match status" value="1"/>
</dbReference>
<organism evidence="2 7">
    <name type="scientific">Campylobacter fetus</name>
    <dbReference type="NCBI Taxonomy" id="196"/>
    <lineage>
        <taxon>Bacteria</taxon>
        <taxon>Pseudomonadati</taxon>
        <taxon>Campylobacterota</taxon>
        <taxon>Epsilonproteobacteria</taxon>
        <taxon>Campylobacterales</taxon>
        <taxon>Campylobacteraceae</taxon>
        <taxon>Campylobacter</taxon>
    </lineage>
</organism>
<dbReference type="InterPro" id="IPR005619">
    <property type="entry name" value="Uncharacterised_YajG"/>
</dbReference>
<evidence type="ECO:0000313" key="3">
    <source>
        <dbReference type="EMBL" id="EAI8859125.1"/>
    </source>
</evidence>
<dbReference type="PROSITE" id="PS51257">
    <property type="entry name" value="PROKAR_LIPOPROTEIN"/>
    <property type="match status" value="1"/>
</dbReference>
<dbReference type="GeneID" id="61065287"/>
<evidence type="ECO:0000313" key="5">
    <source>
        <dbReference type="EMBL" id="EAK0469005.1"/>
    </source>
</evidence>
<evidence type="ECO:0000313" key="7">
    <source>
        <dbReference type="Proteomes" id="UP000557842"/>
    </source>
</evidence>
<evidence type="ECO:0000313" key="6">
    <source>
        <dbReference type="Proteomes" id="UP000535509"/>
    </source>
</evidence>
<evidence type="ECO:0000256" key="1">
    <source>
        <dbReference type="SAM" id="SignalP"/>
    </source>
</evidence>
<dbReference type="EMBL" id="AACCXM010000004">
    <property type="protein sequence ID" value="EAK0469005.1"/>
    <property type="molecule type" value="Genomic_DNA"/>
</dbReference>
<evidence type="ECO:0000313" key="2">
    <source>
        <dbReference type="EMBL" id="EAI5408687.1"/>
    </source>
</evidence>